<evidence type="ECO:0000256" key="1">
    <source>
        <dbReference type="ARBA" id="ARBA00023002"/>
    </source>
</evidence>
<dbReference type="GO" id="GO:0016491">
    <property type="term" value="F:oxidoreductase activity"/>
    <property type="evidence" value="ECO:0007669"/>
    <property type="project" value="UniProtKB-KW"/>
</dbReference>
<dbReference type="AlphaFoldDB" id="A0A8B7P7B8"/>
<dbReference type="InterPro" id="IPR050984">
    <property type="entry name" value="Gfo/Idh/MocA_domain"/>
</dbReference>
<evidence type="ECO:0000313" key="2">
    <source>
        <dbReference type="Proteomes" id="UP000694843"/>
    </source>
</evidence>
<reference evidence="3" key="1">
    <citation type="submission" date="2025-08" db="UniProtKB">
        <authorList>
            <consortium name="RefSeq"/>
        </authorList>
    </citation>
    <scope>IDENTIFICATION</scope>
    <source>
        <tissue evidence="3">Whole organism</tissue>
    </source>
</reference>
<dbReference type="PANTHER" id="PTHR22604">
    <property type="entry name" value="OXIDOREDUCTASES"/>
    <property type="match status" value="1"/>
</dbReference>
<dbReference type="SUPFAM" id="SSF55347">
    <property type="entry name" value="Glyceraldehyde-3-phosphate dehydrogenase-like, C-terminal domain"/>
    <property type="match status" value="1"/>
</dbReference>
<keyword evidence="2" id="KW-1185">Reference proteome</keyword>
<proteinExistence type="predicted"/>
<organism evidence="2 3">
    <name type="scientific">Hyalella azteca</name>
    <name type="common">Amphipod</name>
    <dbReference type="NCBI Taxonomy" id="294128"/>
    <lineage>
        <taxon>Eukaryota</taxon>
        <taxon>Metazoa</taxon>
        <taxon>Ecdysozoa</taxon>
        <taxon>Arthropoda</taxon>
        <taxon>Crustacea</taxon>
        <taxon>Multicrustacea</taxon>
        <taxon>Malacostraca</taxon>
        <taxon>Eumalacostraca</taxon>
        <taxon>Peracarida</taxon>
        <taxon>Amphipoda</taxon>
        <taxon>Senticaudata</taxon>
        <taxon>Talitrida</taxon>
        <taxon>Talitroidea</taxon>
        <taxon>Hyalellidae</taxon>
        <taxon>Hyalella</taxon>
    </lineage>
</organism>
<dbReference type="PANTHER" id="PTHR22604:SF105">
    <property type="entry name" value="TRANS-1,2-DIHYDROBENZENE-1,2-DIOL DEHYDROGENASE"/>
    <property type="match status" value="1"/>
</dbReference>
<gene>
    <name evidence="3" type="primary">LOC108678032</name>
</gene>
<accession>A0A8B7P7B8</accession>
<keyword evidence="1" id="KW-0560">Oxidoreductase</keyword>
<dbReference type="KEGG" id="hazt:108678032"/>
<dbReference type="Gene3D" id="3.30.360.10">
    <property type="entry name" value="Dihydrodipicolinate Reductase, domain 2"/>
    <property type="match status" value="1"/>
</dbReference>
<evidence type="ECO:0000313" key="3">
    <source>
        <dbReference type="RefSeq" id="XP_018021855.2"/>
    </source>
</evidence>
<name>A0A8B7P7B8_HYAAZ</name>
<dbReference type="GeneID" id="108678032"/>
<sequence>MDWFYCQRVCTVQDLEMEVTAILKFSNNRFGTIVLSTSVLLPNEAHVSGTKGTITLGSPFHAPTRLTSPSGNFDCPLDPSERKYEFGNSQFLKYEAQHVASCLEKSESVATYEFGNSQFLKYEAQHVASCLERSESVAT</sequence>
<dbReference type="RefSeq" id="XP_018021855.2">
    <property type="nucleotide sequence ID" value="XM_018166366.2"/>
</dbReference>
<dbReference type="OrthoDB" id="2129491at2759"/>
<dbReference type="Proteomes" id="UP000694843">
    <property type="component" value="Unplaced"/>
</dbReference>
<protein>
    <submittedName>
        <fullName evidence="3">Trans-1,2-dihydrobenzene-1,2-diol dehydrogenase-like isoform X1</fullName>
    </submittedName>
</protein>